<accession>A0A397V7K5</accession>
<protein>
    <submittedName>
        <fullName evidence="1">Uncharacterized protein</fullName>
    </submittedName>
</protein>
<dbReference type="Proteomes" id="UP000266673">
    <property type="component" value="Unassembled WGS sequence"/>
</dbReference>
<reference evidence="1 2" key="1">
    <citation type="submission" date="2018-06" db="EMBL/GenBank/DDBJ databases">
        <title>Comparative genomics reveals the genomic features of Rhizophagus irregularis, R. cerebriforme, R. diaphanum and Gigaspora rosea, and their symbiotic lifestyle signature.</title>
        <authorList>
            <person name="Morin E."/>
            <person name="San Clemente H."/>
            <person name="Chen E.C.H."/>
            <person name="De La Providencia I."/>
            <person name="Hainaut M."/>
            <person name="Kuo A."/>
            <person name="Kohler A."/>
            <person name="Murat C."/>
            <person name="Tang N."/>
            <person name="Roy S."/>
            <person name="Loubradou J."/>
            <person name="Henrissat B."/>
            <person name="Grigoriev I.V."/>
            <person name="Corradi N."/>
            <person name="Roux C."/>
            <person name="Martin F.M."/>
        </authorList>
    </citation>
    <scope>NUCLEOTIDE SEQUENCE [LARGE SCALE GENOMIC DNA]</scope>
    <source>
        <strain evidence="1 2">DAOM 194757</strain>
    </source>
</reference>
<gene>
    <name evidence="1" type="ORF">C2G38_2085850</name>
</gene>
<comment type="caution">
    <text evidence="1">The sequence shown here is derived from an EMBL/GenBank/DDBJ whole genome shotgun (WGS) entry which is preliminary data.</text>
</comment>
<evidence type="ECO:0000313" key="1">
    <source>
        <dbReference type="EMBL" id="RIB18370.1"/>
    </source>
</evidence>
<proteinExistence type="predicted"/>
<dbReference type="EMBL" id="QKWP01000543">
    <property type="protein sequence ID" value="RIB18370.1"/>
    <property type="molecule type" value="Genomic_DNA"/>
</dbReference>
<organism evidence="1 2">
    <name type="scientific">Gigaspora rosea</name>
    <dbReference type="NCBI Taxonomy" id="44941"/>
    <lineage>
        <taxon>Eukaryota</taxon>
        <taxon>Fungi</taxon>
        <taxon>Fungi incertae sedis</taxon>
        <taxon>Mucoromycota</taxon>
        <taxon>Glomeromycotina</taxon>
        <taxon>Glomeromycetes</taxon>
        <taxon>Diversisporales</taxon>
        <taxon>Gigasporaceae</taxon>
        <taxon>Gigaspora</taxon>
    </lineage>
</organism>
<dbReference type="AlphaFoldDB" id="A0A397V7K5"/>
<name>A0A397V7K5_9GLOM</name>
<evidence type="ECO:0000313" key="2">
    <source>
        <dbReference type="Proteomes" id="UP000266673"/>
    </source>
</evidence>
<sequence length="73" mass="8825">MTISSNSEVGTSLQELFKRAVYFEESTVRENQGEIRCWFNYGKEHENRINQRNYIEELEKHDMYTCSSNKLRR</sequence>
<keyword evidence="2" id="KW-1185">Reference proteome</keyword>